<evidence type="ECO:0000313" key="2">
    <source>
        <dbReference type="EMBL" id="QJA02433.1"/>
    </source>
</evidence>
<evidence type="ECO:0000256" key="1">
    <source>
        <dbReference type="PROSITE-ProRule" id="PRU00742"/>
    </source>
</evidence>
<gene>
    <name evidence="2" type="ORF">G4D54_08370</name>
</gene>
<dbReference type="PROSITE" id="PS51409">
    <property type="entry name" value="ARGINASE_2"/>
    <property type="match status" value="1"/>
</dbReference>
<dbReference type="SUPFAM" id="SSF52768">
    <property type="entry name" value="Arginase/deacetylase"/>
    <property type="match status" value="1"/>
</dbReference>
<comment type="similarity">
    <text evidence="1">Belongs to the arginase family.</text>
</comment>
<protein>
    <recommendedName>
        <fullName evidence="4">Arginase</fullName>
    </recommendedName>
</protein>
<evidence type="ECO:0008006" key="4">
    <source>
        <dbReference type="Google" id="ProtNLM"/>
    </source>
</evidence>
<name>A0AAP9MDN3_CLOIN</name>
<dbReference type="InterPro" id="IPR023696">
    <property type="entry name" value="Ureohydrolase_dom_sf"/>
</dbReference>
<dbReference type="GO" id="GO:0046872">
    <property type="term" value="F:metal ion binding"/>
    <property type="evidence" value="ECO:0007669"/>
    <property type="project" value="InterPro"/>
</dbReference>
<dbReference type="EMBL" id="CP048838">
    <property type="protein sequence ID" value="QJA02433.1"/>
    <property type="molecule type" value="Genomic_DNA"/>
</dbReference>
<dbReference type="Gene3D" id="3.40.800.10">
    <property type="entry name" value="Ureohydrolase domain"/>
    <property type="match status" value="1"/>
</dbReference>
<sequence>MKEFQILESNHVYNSWQILDHTGTRCTSSLRTHKQRSILDDLHEKRVYEKAGHPFDIISITGKRYKHLPVHEAIPKSFSDEVCKSLQEENLVLIPHGYCAYAPAVIGGMQRAYGPQARIGVIWIDAHYDNVILEHTKEFPATFVSIPLSAICGCTMQDWCRDSCGMKTWIPGERILAADGRLSDEEAEQNKEIMQIHNVNAKQFEDSETWLNAIDQISMQTDFLYVMIDADILAEEYVAGYYESEPGGHSLRRVVHNLKDVLQTGKVKVLSCFCFDFDKYEQGGNVNSLSEIKIIETAFKNWK</sequence>
<evidence type="ECO:0000313" key="3">
    <source>
        <dbReference type="Proteomes" id="UP000503330"/>
    </source>
</evidence>
<dbReference type="InterPro" id="IPR006035">
    <property type="entry name" value="Ureohydrolase"/>
</dbReference>
<dbReference type="RefSeq" id="WP_002608507.1">
    <property type="nucleotide sequence ID" value="NZ_BAAACC010000019.1"/>
</dbReference>
<dbReference type="Proteomes" id="UP000503330">
    <property type="component" value="Chromosome"/>
</dbReference>
<dbReference type="GeneID" id="61925545"/>
<dbReference type="GO" id="GO:0016813">
    <property type="term" value="F:hydrolase activity, acting on carbon-nitrogen (but not peptide) bonds, in linear amidines"/>
    <property type="evidence" value="ECO:0007669"/>
    <property type="project" value="UniProtKB-ARBA"/>
</dbReference>
<proteinExistence type="inferred from homology"/>
<dbReference type="Pfam" id="PF00491">
    <property type="entry name" value="Arginase"/>
    <property type="match status" value="1"/>
</dbReference>
<accession>A0AAP9MDN3</accession>
<dbReference type="AlphaFoldDB" id="A0AAP9MDN3"/>
<organism evidence="2 3">
    <name type="scientific">Clostridium innocuum</name>
    <dbReference type="NCBI Taxonomy" id="1522"/>
    <lineage>
        <taxon>Bacteria</taxon>
        <taxon>Bacillati</taxon>
        <taxon>Bacillota</taxon>
        <taxon>Clostridia</taxon>
        <taxon>Eubacteriales</taxon>
        <taxon>Clostridiaceae</taxon>
        <taxon>Clostridium</taxon>
    </lineage>
</organism>
<reference evidence="2 3" key="1">
    <citation type="submission" date="2020-02" db="EMBL/GenBank/DDBJ databases">
        <authorList>
            <person name="Kociolek L.K."/>
            <person name="Ozer E.A."/>
        </authorList>
    </citation>
    <scope>NUCLEOTIDE SEQUENCE [LARGE SCALE GENOMIC DNA]</scope>
    <source>
        <strain evidence="2 3">ATCC 14501</strain>
    </source>
</reference>